<keyword evidence="7 9" id="KW-0472">Membrane</keyword>
<keyword evidence="12" id="KW-1185">Reference proteome</keyword>
<evidence type="ECO:0000256" key="3">
    <source>
        <dbReference type="ARBA" id="ARBA00022449"/>
    </source>
</evidence>
<protein>
    <submittedName>
        <fullName evidence="11">Sodium:proton antiporter</fullName>
    </submittedName>
</protein>
<evidence type="ECO:0000256" key="2">
    <source>
        <dbReference type="ARBA" id="ARBA00022448"/>
    </source>
</evidence>
<organism evidence="11 12">
    <name type="scientific">Romboutsia maritimum</name>
    <dbReference type="NCBI Taxonomy" id="2020948"/>
    <lineage>
        <taxon>Bacteria</taxon>
        <taxon>Bacillati</taxon>
        <taxon>Bacillota</taxon>
        <taxon>Clostridia</taxon>
        <taxon>Peptostreptococcales</taxon>
        <taxon>Peptostreptococcaceae</taxon>
        <taxon>Romboutsia</taxon>
    </lineage>
</organism>
<keyword evidence="2" id="KW-0813">Transport</keyword>
<feature type="transmembrane region" description="Helical" evidence="9">
    <location>
        <begin position="306"/>
        <end position="328"/>
    </location>
</feature>
<keyword evidence="3" id="KW-0050">Antiport</keyword>
<evidence type="ECO:0000256" key="7">
    <source>
        <dbReference type="ARBA" id="ARBA00023136"/>
    </source>
</evidence>
<name>A0A371IS70_9FIRM</name>
<feature type="transmembrane region" description="Helical" evidence="9">
    <location>
        <begin position="71"/>
        <end position="95"/>
    </location>
</feature>
<dbReference type="InterPro" id="IPR018461">
    <property type="entry name" value="Na/H_Antiport_NhaC-like_C"/>
</dbReference>
<evidence type="ECO:0000256" key="6">
    <source>
        <dbReference type="ARBA" id="ARBA00022989"/>
    </source>
</evidence>
<proteinExistence type="inferred from homology"/>
<dbReference type="Proteomes" id="UP000243494">
    <property type="component" value="Unassembled WGS sequence"/>
</dbReference>
<reference evidence="11 12" key="1">
    <citation type="journal article" date="2017" name="Genome Announc.">
        <title>Draft Genome Sequence of Romboutsia maritimum sp. nov. Strain CCRI-22766(T), Isolated from Coastal Estuarine Mud.</title>
        <authorList>
            <person name="Maheux A.F."/>
            <person name="Boudreau D.K."/>
            <person name="Berube E."/>
            <person name="Boissinot M."/>
            <person name="Raymond F."/>
            <person name="Brodeur S."/>
            <person name="Corbeil J."/>
            <person name="Brightwell G."/>
            <person name="Broda D."/>
            <person name="Omar R.F."/>
            <person name="Bergeron M.G."/>
        </authorList>
    </citation>
    <scope>NUCLEOTIDE SEQUENCE [LARGE SCALE GENOMIC DNA]</scope>
    <source>
        <strain evidence="11 12">CCRI-22766</strain>
    </source>
</reference>
<dbReference type="RefSeq" id="WP_095406871.1">
    <property type="nucleotide sequence ID" value="NZ_NOJZ02000014.1"/>
</dbReference>
<comment type="similarity">
    <text evidence="8">Belongs to the NhaC Na(+)/H(+) (TC 2.A.35) antiporter family.</text>
</comment>
<feature type="transmembrane region" description="Helical" evidence="9">
    <location>
        <begin position="427"/>
        <end position="447"/>
    </location>
</feature>
<feature type="transmembrane region" description="Helical" evidence="9">
    <location>
        <begin position="189"/>
        <end position="211"/>
    </location>
</feature>
<dbReference type="EMBL" id="NOJZ02000014">
    <property type="protein sequence ID" value="RDY23340.1"/>
    <property type="molecule type" value="Genomic_DNA"/>
</dbReference>
<keyword evidence="4" id="KW-1003">Cell membrane</keyword>
<feature type="domain" description="Na+/H+ antiporter NhaC-like C-terminal" evidence="10">
    <location>
        <begin position="157"/>
        <end position="447"/>
    </location>
</feature>
<dbReference type="GO" id="GO:0015297">
    <property type="term" value="F:antiporter activity"/>
    <property type="evidence" value="ECO:0007669"/>
    <property type="project" value="UniProtKB-KW"/>
</dbReference>
<dbReference type="GO" id="GO:0005886">
    <property type="term" value="C:plasma membrane"/>
    <property type="evidence" value="ECO:0007669"/>
    <property type="project" value="UniProtKB-SubCell"/>
</dbReference>
<sequence length="464" mass="50525">MNDCKINKKKIYEILCLCILSIVICVIKDISLIYAFVVGIIYTTIVSLKSGFKLKEIKSMAYEGVKECSSLYLIILLIGATVSVWLSSGVVPTMIYYGLEYMQGVNFLFASFMLISISAIFMGTAVGTISTIGVAILGIGKGFGIPMNILVGVIVSGAFLADKISPISGLLNLTLATTEINYKEAIKSAIYTMIPTMIICAIIYYIIGIKYEDSVGINSILELKNAMGKEFFISPYLLFLPIVIIILSIIGIKSSYCMFSGIIVGSIVTCFFQKIKVLSLLKYIIFGFNANSTSTIVNETLISGGMISMVSVIFIVIGAIALTSILQGTGIISYLTKDIIQKITSRKDLILKTGVISSILTVITCDQTMGIVLPSKLLKEKYKKLGVNKSILARTISDTGTIIAPIIPWNINALIVNLVTGISCTEYFRFALLCFVAPIVTIVFAFINTGNYKKQQKIESVKEV</sequence>
<feature type="transmembrane region" description="Helical" evidence="9">
    <location>
        <begin position="262"/>
        <end position="286"/>
    </location>
</feature>
<gene>
    <name evidence="11" type="ORF">CHF27_008825</name>
</gene>
<evidence type="ECO:0000256" key="9">
    <source>
        <dbReference type="SAM" id="Phobius"/>
    </source>
</evidence>
<evidence type="ECO:0000256" key="4">
    <source>
        <dbReference type="ARBA" id="ARBA00022475"/>
    </source>
</evidence>
<keyword evidence="6 9" id="KW-1133">Transmembrane helix</keyword>
<evidence type="ECO:0000313" key="11">
    <source>
        <dbReference type="EMBL" id="RDY23340.1"/>
    </source>
</evidence>
<dbReference type="Pfam" id="PF03553">
    <property type="entry name" value="Na_H_antiporter"/>
    <property type="match status" value="1"/>
</dbReference>
<dbReference type="PANTHER" id="PTHR33451:SF3">
    <property type="entry name" value="MALATE-2H(+)_NA(+)-LACTATE ANTIPORTER"/>
    <property type="match status" value="1"/>
</dbReference>
<accession>A0A371IS70</accession>
<dbReference type="PANTHER" id="PTHR33451">
    <property type="entry name" value="MALATE-2H(+)/NA(+)-LACTATE ANTIPORTER"/>
    <property type="match status" value="1"/>
</dbReference>
<evidence type="ECO:0000313" key="12">
    <source>
        <dbReference type="Proteomes" id="UP000243494"/>
    </source>
</evidence>
<feature type="transmembrane region" description="Helical" evidence="9">
    <location>
        <begin position="12"/>
        <end position="45"/>
    </location>
</feature>
<dbReference type="OrthoDB" id="9762978at2"/>
<dbReference type="AlphaFoldDB" id="A0A371IS70"/>
<dbReference type="InterPro" id="IPR052180">
    <property type="entry name" value="NhaC_Na-H+_Antiporter"/>
</dbReference>
<evidence type="ECO:0000256" key="5">
    <source>
        <dbReference type="ARBA" id="ARBA00022692"/>
    </source>
</evidence>
<feature type="transmembrane region" description="Helical" evidence="9">
    <location>
        <begin position="107"/>
        <end position="137"/>
    </location>
</feature>
<evidence type="ECO:0000256" key="8">
    <source>
        <dbReference type="ARBA" id="ARBA00038435"/>
    </source>
</evidence>
<feature type="transmembrane region" description="Helical" evidence="9">
    <location>
        <begin position="231"/>
        <end position="250"/>
    </location>
</feature>
<keyword evidence="5 9" id="KW-0812">Transmembrane</keyword>
<comment type="subcellular location">
    <subcellularLocation>
        <location evidence="1">Cell membrane</location>
        <topology evidence="1">Multi-pass membrane protein</topology>
    </subcellularLocation>
</comment>
<evidence type="ECO:0000259" key="10">
    <source>
        <dbReference type="Pfam" id="PF03553"/>
    </source>
</evidence>
<evidence type="ECO:0000256" key="1">
    <source>
        <dbReference type="ARBA" id="ARBA00004651"/>
    </source>
</evidence>
<comment type="caution">
    <text evidence="11">The sequence shown here is derived from an EMBL/GenBank/DDBJ whole genome shotgun (WGS) entry which is preliminary data.</text>
</comment>
<feature type="transmembrane region" description="Helical" evidence="9">
    <location>
        <begin position="143"/>
        <end position="161"/>
    </location>
</feature>